<accession>A0A386H5R2</accession>
<dbReference type="SFLD" id="SFLDG01082">
    <property type="entry name" value="B12-binding_domain_containing"/>
    <property type="match status" value="1"/>
</dbReference>
<dbReference type="SFLD" id="SFLDF00288">
    <property type="entry name" value="HemN-like__clustered_with_nucl"/>
    <property type="match status" value="1"/>
</dbReference>
<comment type="function">
    <text evidence="3">Probably acts as a heme chaperone, transferring heme to an unknown acceptor. Binds one molecule of heme per monomer, possibly covalently. Binds 1 [4Fe-4S] cluster. The cluster is coordinated with 3 cysteines and an exchangeable S-adenosyl-L-methionine.</text>
</comment>
<dbReference type="SFLD" id="SFLDS00029">
    <property type="entry name" value="Radical_SAM"/>
    <property type="match status" value="1"/>
</dbReference>
<comment type="subcellular location">
    <subcellularLocation>
        <location evidence="3">Cytoplasm</location>
    </subcellularLocation>
</comment>
<dbReference type="GO" id="GO:0006779">
    <property type="term" value="P:porphyrin-containing compound biosynthetic process"/>
    <property type="evidence" value="ECO:0007669"/>
    <property type="project" value="InterPro"/>
</dbReference>
<evidence type="ECO:0000313" key="6">
    <source>
        <dbReference type="Proteomes" id="UP000266301"/>
    </source>
</evidence>
<proteinExistence type="inferred from homology"/>
<dbReference type="SUPFAM" id="SSF102114">
    <property type="entry name" value="Radical SAM enzymes"/>
    <property type="match status" value="1"/>
</dbReference>
<keyword evidence="3" id="KW-0143">Chaperone</keyword>
<dbReference type="InterPro" id="IPR007197">
    <property type="entry name" value="rSAM"/>
</dbReference>
<evidence type="ECO:0000256" key="3">
    <source>
        <dbReference type="RuleBase" id="RU364116"/>
    </source>
</evidence>
<dbReference type="InterPro" id="IPR010723">
    <property type="entry name" value="HemN_C"/>
</dbReference>
<dbReference type="CDD" id="cd01335">
    <property type="entry name" value="Radical_SAM"/>
    <property type="match status" value="1"/>
</dbReference>
<dbReference type="SMART" id="SM00729">
    <property type="entry name" value="Elp3"/>
    <property type="match status" value="1"/>
</dbReference>
<keyword evidence="3" id="KW-0411">Iron-sulfur</keyword>
<keyword evidence="3" id="KW-0349">Heme</keyword>
<dbReference type="AlphaFoldDB" id="A0A386H5R2"/>
<name>A0A386H5R2_9CLOT</name>
<keyword evidence="3" id="KW-0479">Metal-binding</keyword>
<evidence type="ECO:0000259" key="4">
    <source>
        <dbReference type="PROSITE" id="PS51918"/>
    </source>
</evidence>
<sequence length="375" mass="44032">MTCVSLYIHIPFCKQKCLYCDFPSYSGKENIMTDYAEALAQDIEESLVKRRVNTIFIGGGTPTYLSLEAWKIISKAISKLDKSDDLEFTVECNPGTITHEKLELFKNIGVNRLSIGLQSWQDNLLKKIGRIHTLEDFKNSFKLSRNFEFNNINVDLMFALPEQTLNDWIETLNNVIKLKPEHISCYSLIIEEGTCFYQMYNNNKLKIPDEDVERKMYNYTLNFLRENGYFQYEISNFAKPGLECKHNLVYWDDKEYIGCGAAAHSYIDKMRYHRTKNVEKYIEQANTGNLIKEELHNNSLKDDIEEFMFMGLRKVEGVSMEDFYNRFGIDIYSVYNNIINKYRKQNLLIIKNERLFLSKRGMEVSNSIMCDFIMD</sequence>
<protein>
    <recommendedName>
        <fullName evidence="2 3">Heme chaperone HemW</fullName>
    </recommendedName>
</protein>
<dbReference type="PANTHER" id="PTHR13932">
    <property type="entry name" value="COPROPORPHYRINIGEN III OXIDASE"/>
    <property type="match status" value="1"/>
</dbReference>
<dbReference type="GO" id="GO:0046872">
    <property type="term" value="F:metal ion binding"/>
    <property type="evidence" value="ECO:0007669"/>
    <property type="project" value="UniProtKB-UniRule"/>
</dbReference>
<gene>
    <name evidence="5" type="ORF">D4Z93_10840</name>
</gene>
<keyword evidence="3" id="KW-0963">Cytoplasm</keyword>
<evidence type="ECO:0000256" key="1">
    <source>
        <dbReference type="ARBA" id="ARBA00006100"/>
    </source>
</evidence>
<dbReference type="InterPro" id="IPR004559">
    <property type="entry name" value="HemW-like"/>
</dbReference>
<evidence type="ECO:0000313" key="5">
    <source>
        <dbReference type="EMBL" id="AYD40990.1"/>
    </source>
</evidence>
<evidence type="ECO:0000256" key="2">
    <source>
        <dbReference type="ARBA" id="ARBA00017228"/>
    </source>
</evidence>
<comment type="similarity">
    <text evidence="1">Belongs to the anaerobic coproporphyrinogen-III oxidase family. HemW subfamily.</text>
</comment>
<dbReference type="InterPro" id="IPR023404">
    <property type="entry name" value="rSAM_horseshoe"/>
</dbReference>
<dbReference type="Proteomes" id="UP000266301">
    <property type="component" value="Chromosome"/>
</dbReference>
<dbReference type="PANTHER" id="PTHR13932:SF5">
    <property type="entry name" value="RADICAL S-ADENOSYL METHIONINE DOMAIN-CONTAINING PROTEIN 1, MITOCHONDRIAL"/>
    <property type="match status" value="1"/>
</dbReference>
<dbReference type="RefSeq" id="WP_119973463.1">
    <property type="nucleotide sequence ID" value="NZ_CP032416.1"/>
</dbReference>
<keyword evidence="3" id="KW-0408">Iron</keyword>
<dbReference type="EMBL" id="CP032416">
    <property type="protein sequence ID" value="AYD40990.1"/>
    <property type="molecule type" value="Genomic_DNA"/>
</dbReference>
<dbReference type="Pfam" id="PF06969">
    <property type="entry name" value="HemN_C"/>
    <property type="match status" value="1"/>
</dbReference>
<dbReference type="SFLD" id="SFLDF00562">
    <property type="entry name" value="HemN-like__clustered_with_heat"/>
    <property type="match status" value="1"/>
</dbReference>
<dbReference type="NCBIfam" id="TIGR00539">
    <property type="entry name" value="hemN_rel"/>
    <property type="match status" value="1"/>
</dbReference>
<dbReference type="GO" id="GO:0051539">
    <property type="term" value="F:4 iron, 4 sulfur cluster binding"/>
    <property type="evidence" value="ECO:0007669"/>
    <property type="project" value="UniProtKB-UniRule"/>
</dbReference>
<dbReference type="SFLD" id="SFLDG01065">
    <property type="entry name" value="anaerobic_coproporphyrinogen-I"/>
    <property type="match status" value="1"/>
</dbReference>
<dbReference type="InterPro" id="IPR006638">
    <property type="entry name" value="Elp3/MiaA/NifB-like_rSAM"/>
</dbReference>
<dbReference type="PROSITE" id="PS51918">
    <property type="entry name" value="RADICAL_SAM"/>
    <property type="match status" value="1"/>
</dbReference>
<organism evidence="5 6">
    <name type="scientific">Clostridium fermenticellae</name>
    <dbReference type="NCBI Taxonomy" id="2068654"/>
    <lineage>
        <taxon>Bacteria</taxon>
        <taxon>Bacillati</taxon>
        <taxon>Bacillota</taxon>
        <taxon>Clostridia</taxon>
        <taxon>Eubacteriales</taxon>
        <taxon>Clostridiaceae</taxon>
        <taxon>Clostridium</taxon>
    </lineage>
</organism>
<dbReference type="KEGG" id="cfer:D4Z93_10840"/>
<dbReference type="GO" id="GO:0004109">
    <property type="term" value="F:coproporphyrinogen oxidase activity"/>
    <property type="evidence" value="ECO:0007669"/>
    <property type="project" value="InterPro"/>
</dbReference>
<keyword evidence="6" id="KW-1185">Reference proteome</keyword>
<dbReference type="Pfam" id="PF04055">
    <property type="entry name" value="Radical_SAM"/>
    <property type="match status" value="1"/>
</dbReference>
<dbReference type="Gene3D" id="3.80.30.20">
    <property type="entry name" value="tm_1862 like domain"/>
    <property type="match status" value="1"/>
</dbReference>
<dbReference type="InterPro" id="IPR058240">
    <property type="entry name" value="rSAM_sf"/>
</dbReference>
<keyword evidence="3" id="KW-0949">S-adenosyl-L-methionine</keyword>
<reference evidence="5 6" key="1">
    <citation type="journal article" date="2019" name="Int. J. Syst. Evol. Microbiol.">
        <title>Clostridium fermenticellae sp. nov., isolated from the mud in a fermentation cellar for the production of the Chinese liquor, baijiu.</title>
        <authorList>
            <person name="Xu P.X."/>
            <person name="Chai L.J."/>
            <person name="Qiu T."/>
            <person name="Zhang X.J."/>
            <person name="Lu Z.M."/>
            <person name="Xiao C."/>
            <person name="Wang S.T."/>
            <person name="Shen C.H."/>
            <person name="Shi J.S."/>
            <person name="Xu Z.H."/>
        </authorList>
    </citation>
    <scope>NUCLEOTIDE SEQUENCE [LARGE SCALE GENOMIC DNA]</scope>
    <source>
        <strain evidence="5 6">JN500901</strain>
    </source>
</reference>
<keyword evidence="3" id="KW-0004">4Fe-4S</keyword>
<feature type="domain" description="Radical SAM core" evidence="4">
    <location>
        <begin position="1"/>
        <end position="230"/>
    </location>
</feature>
<dbReference type="InterPro" id="IPR034505">
    <property type="entry name" value="Coproporphyrinogen-III_oxidase"/>
</dbReference>
<dbReference type="OrthoDB" id="9808022at2"/>
<dbReference type="GO" id="GO:0005737">
    <property type="term" value="C:cytoplasm"/>
    <property type="evidence" value="ECO:0007669"/>
    <property type="project" value="UniProtKB-SubCell"/>
</dbReference>